<name>A0A545TY10_9PROT</name>
<evidence type="ECO:0000313" key="2">
    <source>
        <dbReference type="Proteomes" id="UP000315252"/>
    </source>
</evidence>
<reference evidence="1 2" key="1">
    <citation type="submission" date="2019-06" db="EMBL/GenBank/DDBJ databases">
        <title>Whole genome sequence for Rhodospirillaceae sp. R148.</title>
        <authorList>
            <person name="Wang G."/>
        </authorList>
    </citation>
    <scope>NUCLEOTIDE SEQUENCE [LARGE SCALE GENOMIC DNA]</scope>
    <source>
        <strain evidence="1 2">R148</strain>
    </source>
</reference>
<sequence>MDRNTTLHRGVVSSSFGIAAVLLLGALSACTYRGQIDRPFTQKATWFSYLNGDDIRARCQPGSGFEYRLIYNGRYDEQIRSYEMVDDGAGGARLTARVQEGIGIDVTKLSVTNPLKKNAWTKAERVLTTDERIQFEKALEASGAGRATSEGLRLFSGEFYWLANICHDGVFVFNAWRYPSDRYGELKFPELLLAMDETGVAFNPPRFIPAAERIQANDSHPDRREYNTTFNVEVGENGLKGAAGKI</sequence>
<dbReference type="OrthoDB" id="7341703at2"/>
<dbReference type="PROSITE" id="PS51257">
    <property type="entry name" value="PROKAR_LIPOPROTEIN"/>
    <property type="match status" value="1"/>
</dbReference>
<protein>
    <submittedName>
        <fullName evidence="1">Uncharacterized protein</fullName>
    </submittedName>
</protein>
<comment type="caution">
    <text evidence="1">The sequence shown here is derived from an EMBL/GenBank/DDBJ whole genome shotgun (WGS) entry which is preliminary data.</text>
</comment>
<accession>A0A545TY10</accession>
<evidence type="ECO:0000313" key="1">
    <source>
        <dbReference type="EMBL" id="TQV82071.1"/>
    </source>
</evidence>
<dbReference type="Proteomes" id="UP000315252">
    <property type="component" value="Unassembled WGS sequence"/>
</dbReference>
<dbReference type="AlphaFoldDB" id="A0A545TY10"/>
<dbReference type="RefSeq" id="WP_142895702.1">
    <property type="nucleotide sequence ID" value="NZ_ML660053.1"/>
</dbReference>
<gene>
    <name evidence="1" type="ORF">FKG95_07520</name>
</gene>
<proteinExistence type="predicted"/>
<dbReference type="EMBL" id="VHSH01000002">
    <property type="protein sequence ID" value="TQV82071.1"/>
    <property type="molecule type" value="Genomic_DNA"/>
</dbReference>
<organism evidence="1 2">
    <name type="scientific">Denitrobaculum tricleocarpae</name>
    <dbReference type="NCBI Taxonomy" id="2591009"/>
    <lineage>
        <taxon>Bacteria</taxon>
        <taxon>Pseudomonadati</taxon>
        <taxon>Pseudomonadota</taxon>
        <taxon>Alphaproteobacteria</taxon>
        <taxon>Rhodospirillales</taxon>
        <taxon>Rhodospirillaceae</taxon>
        <taxon>Denitrobaculum</taxon>
    </lineage>
</organism>
<keyword evidence="2" id="KW-1185">Reference proteome</keyword>